<sequence length="489" mass="54470">MATDGAVQENRIDEADGGTIPKHGTSGLLVLANRLPVRRVTSPEGTHWETSPGGLVTALSPVLSQRSDAMWLGWSGTTGTDEEEPLVVDGLALAPVPLSRGEVELFYEGFANRTLWPLYHDSIVRSEYHRTWWDAYRAVNRRFAKAAALWAAPGAVVWVHDYHLQLVPGMLRELRPDLRIGFFLHIPFPPVELFLQLPWRRTITEGLLGADVVGFQTQGGAANFRSLAALVADAKVEGSNVRLPDEAGGRTIRVETFGIGVDTATLEQMATDPEMIDRAREVRQSLGNPERILLGVDRLDYTKGLARRLRAFRELLEEDRLTVGRHVFIQVAEPTRENVSDYADFRDRIDRMVGEINGHYGEVGAVPMQYLHRHHSLDELVALYLAADVMLVTAVRDGMNLVCKEYVATRVDNTGALVLSEFAGAAETMGDALMVNPYDIDGLKLAIERAVNMPVDEQHRRMSLLRQSVIDSDVHRWAEDWLDALGVDR</sequence>
<feature type="region of interest" description="Disordered" evidence="2">
    <location>
        <begin position="1"/>
        <end position="20"/>
    </location>
</feature>
<proteinExistence type="inferred from homology"/>
<protein>
    <submittedName>
        <fullName evidence="3">Trehalose-6-phosphate synthase</fullName>
    </submittedName>
</protein>
<gene>
    <name evidence="3" type="ORF">IPN02_13240</name>
</gene>
<evidence type="ECO:0000256" key="1">
    <source>
        <dbReference type="ARBA" id="ARBA00008799"/>
    </source>
</evidence>
<reference evidence="3 4" key="1">
    <citation type="submission" date="2020-10" db="EMBL/GenBank/DDBJ databases">
        <title>Connecting structure to function with the recovery of over 1000 high-quality activated sludge metagenome-assembled genomes encoding full-length rRNA genes using long-read sequencing.</title>
        <authorList>
            <person name="Singleton C.M."/>
            <person name="Petriglieri F."/>
            <person name="Kristensen J.M."/>
            <person name="Kirkegaard R.H."/>
            <person name="Michaelsen T.Y."/>
            <person name="Andersen M.H."/>
            <person name="Karst S.M."/>
            <person name="Dueholm M.S."/>
            <person name="Nielsen P.H."/>
            <person name="Albertsen M."/>
        </authorList>
    </citation>
    <scope>NUCLEOTIDE SEQUENCE [LARGE SCALE GENOMIC DNA]</scope>
    <source>
        <strain evidence="3">Lyne_18-Q3-R50-59_MAXAC.006</strain>
    </source>
</reference>
<evidence type="ECO:0000256" key="2">
    <source>
        <dbReference type="SAM" id="MobiDB-lite"/>
    </source>
</evidence>
<dbReference type="Gene3D" id="3.40.50.2000">
    <property type="entry name" value="Glycogen Phosphorylase B"/>
    <property type="match status" value="2"/>
</dbReference>
<dbReference type="GO" id="GO:0005992">
    <property type="term" value="P:trehalose biosynthetic process"/>
    <property type="evidence" value="ECO:0007669"/>
    <property type="project" value="InterPro"/>
</dbReference>
<dbReference type="PANTHER" id="PTHR10788">
    <property type="entry name" value="TREHALOSE-6-PHOSPHATE SYNTHASE"/>
    <property type="match status" value="1"/>
</dbReference>
<dbReference type="PANTHER" id="PTHR10788:SF106">
    <property type="entry name" value="BCDNA.GH08860"/>
    <property type="match status" value="1"/>
</dbReference>
<dbReference type="SUPFAM" id="SSF53756">
    <property type="entry name" value="UDP-Glycosyltransferase/glycogen phosphorylase"/>
    <property type="match status" value="1"/>
</dbReference>
<dbReference type="InterPro" id="IPR001830">
    <property type="entry name" value="Glyco_trans_20"/>
</dbReference>
<dbReference type="AlphaFoldDB" id="A0A936NCF6"/>
<comment type="caution">
    <text evidence="3">The sequence shown here is derived from an EMBL/GenBank/DDBJ whole genome shotgun (WGS) entry which is preliminary data.</text>
</comment>
<dbReference type="GO" id="GO:0003825">
    <property type="term" value="F:alpha,alpha-trehalose-phosphate synthase (UDP-forming) activity"/>
    <property type="evidence" value="ECO:0007669"/>
    <property type="project" value="TreeGrafter"/>
</dbReference>
<dbReference type="Pfam" id="PF00982">
    <property type="entry name" value="Glyco_transf_20"/>
    <property type="match status" value="1"/>
</dbReference>
<accession>A0A936NCF6</accession>
<evidence type="ECO:0000313" key="3">
    <source>
        <dbReference type="EMBL" id="MBK9297767.1"/>
    </source>
</evidence>
<dbReference type="Proteomes" id="UP000727993">
    <property type="component" value="Unassembled WGS sequence"/>
</dbReference>
<comment type="similarity">
    <text evidence="1">Belongs to the glycosyltransferase 20 family.</text>
</comment>
<evidence type="ECO:0000313" key="4">
    <source>
        <dbReference type="Proteomes" id="UP000727993"/>
    </source>
</evidence>
<dbReference type="EMBL" id="JADJZA010000007">
    <property type="protein sequence ID" value="MBK9297767.1"/>
    <property type="molecule type" value="Genomic_DNA"/>
</dbReference>
<name>A0A936NCF6_9ACTN</name>
<organism evidence="3 4">
    <name type="scientific">Candidatus Neomicrothrix subdominans</name>
    <dbReference type="NCBI Taxonomy" id="2954438"/>
    <lineage>
        <taxon>Bacteria</taxon>
        <taxon>Bacillati</taxon>
        <taxon>Actinomycetota</taxon>
        <taxon>Acidimicrobiia</taxon>
        <taxon>Acidimicrobiales</taxon>
        <taxon>Microthrixaceae</taxon>
        <taxon>Candidatus Neomicrothrix</taxon>
    </lineage>
</organism>
<dbReference type="CDD" id="cd03788">
    <property type="entry name" value="GT20_TPS"/>
    <property type="match status" value="1"/>
</dbReference>